<reference evidence="2 3" key="1">
    <citation type="journal article" date="2019" name="Appl. Environ. Microbiol.">
        <title>Genetic determinants of hydroxycinnamic acid metabolism in heterofermentative lactobacilli.</title>
        <authorList>
            <person name="Gaur G."/>
            <person name="Oh J.H."/>
            <person name="Filannino P."/>
            <person name="Gobbetti M."/>
            <person name="van Pijkeren J.P."/>
            <person name="Ganzle M.G."/>
        </authorList>
    </citation>
    <scope>NUCLEOTIDE SEQUENCE [LARGE SCALE GENOMIC DNA]</scope>
    <source>
        <strain evidence="2 3">C5</strain>
    </source>
</reference>
<evidence type="ECO:0000313" key="3">
    <source>
        <dbReference type="Proteomes" id="UP000449209"/>
    </source>
</evidence>
<sequence>MTTFEHVVHAPFIDMKDENIVRSLTGEFQVPVMMENEANLSAIYERDFNEAGLYLNTITVSIHKGIGAGIIIDSQLYRGLNGEAGEIGRSIMMDANVGMLDNFRKVEDFCSEDAIIGFAQGVKEDPSLQRDDLVDLFRSGDNDIKKILDEFTTAIAKIIFNVASEFDPEAIFINSPLIDELPSLLEQIRQKYQLISRNRTRIRLAKDSQHATLLGACSLITHRVLKMDDYALKFV</sequence>
<comment type="caution">
    <text evidence="2">The sequence shown here is derived from an EMBL/GenBank/DDBJ whole genome shotgun (WGS) entry which is preliminary data.</text>
</comment>
<name>A0A6N9I393_9LACO</name>
<dbReference type="Gene3D" id="3.30.420.40">
    <property type="match status" value="2"/>
</dbReference>
<dbReference type="InterPro" id="IPR043129">
    <property type="entry name" value="ATPase_NBD"/>
</dbReference>
<dbReference type="EMBL" id="WEZQ01000017">
    <property type="protein sequence ID" value="MYV17602.1"/>
    <property type="molecule type" value="Genomic_DNA"/>
</dbReference>
<dbReference type="PANTHER" id="PTHR18964">
    <property type="entry name" value="ROK (REPRESSOR, ORF, KINASE) FAMILY"/>
    <property type="match status" value="1"/>
</dbReference>
<dbReference type="AlphaFoldDB" id="A0A6N9I393"/>
<dbReference type="PANTHER" id="PTHR18964:SF149">
    <property type="entry name" value="BIFUNCTIONAL UDP-N-ACETYLGLUCOSAMINE 2-EPIMERASE_N-ACETYLMANNOSAMINE KINASE"/>
    <property type="match status" value="1"/>
</dbReference>
<dbReference type="Pfam" id="PF00480">
    <property type="entry name" value="ROK"/>
    <property type="match status" value="1"/>
</dbReference>
<dbReference type="SUPFAM" id="SSF53067">
    <property type="entry name" value="Actin-like ATPase domain"/>
    <property type="match status" value="1"/>
</dbReference>
<dbReference type="InterPro" id="IPR000600">
    <property type="entry name" value="ROK"/>
</dbReference>
<dbReference type="OrthoDB" id="9796533at2"/>
<dbReference type="PROSITE" id="PS01125">
    <property type="entry name" value="ROK"/>
    <property type="match status" value="1"/>
</dbReference>
<accession>A0A6N9I393</accession>
<gene>
    <name evidence="2" type="ORF">GB993_08815</name>
</gene>
<evidence type="ECO:0000256" key="1">
    <source>
        <dbReference type="ARBA" id="ARBA00006479"/>
    </source>
</evidence>
<proteinExistence type="inferred from homology"/>
<dbReference type="RefSeq" id="WP_161003974.1">
    <property type="nucleotide sequence ID" value="NZ_WEZQ01000017.1"/>
</dbReference>
<evidence type="ECO:0000313" key="2">
    <source>
        <dbReference type="EMBL" id="MYV17602.1"/>
    </source>
</evidence>
<dbReference type="InterPro" id="IPR049874">
    <property type="entry name" value="ROK_cs"/>
</dbReference>
<comment type="similarity">
    <text evidence="1">Belongs to the ROK (NagC/XylR) family.</text>
</comment>
<dbReference type="Proteomes" id="UP000449209">
    <property type="component" value="Unassembled WGS sequence"/>
</dbReference>
<protein>
    <submittedName>
        <fullName evidence="2">ROK family protein</fullName>
    </submittedName>
</protein>
<organism evidence="2 3">
    <name type="scientific">Furfurilactobacillus milii</name>
    <dbReference type="NCBI Taxonomy" id="2888272"/>
    <lineage>
        <taxon>Bacteria</taxon>
        <taxon>Bacillati</taxon>
        <taxon>Bacillota</taxon>
        <taxon>Bacilli</taxon>
        <taxon>Lactobacillales</taxon>
        <taxon>Lactobacillaceae</taxon>
        <taxon>Furfurilactobacillus</taxon>
    </lineage>
</organism>